<evidence type="ECO:0000256" key="3">
    <source>
        <dbReference type="SAM" id="SignalP"/>
    </source>
</evidence>
<keyword evidence="5" id="KW-1185">Reference proteome</keyword>
<keyword evidence="1" id="KW-0677">Repeat</keyword>
<reference evidence="4 5" key="1">
    <citation type="submission" date="2012-08" db="EMBL/GenBank/DDBJ databases">
        <authorList>
            <person name="Harkins D.M."/>
            <person name="Durkin A.S."/>
            <person name="Selengut J.D."/>
            <person name="Sanka R."/>
            <person name="DePew J."/>
            <person name="Purushe J."/>
            <person name="Matthias M.A."/>
            <person name="Vinetz J.M."/>
            <person name="Sutton G.G."/>
            <person name="Nelson W.C."/>
            <person name="Fouts D.E."/>
        </authorList>
    </citation>
    <scope>NUCLEOTIDE SEQUENCE [LARGE SCALE GENOMIC DNA]</scope>
    <source>
        <strain evidence="4 5">MMD4847</strain>
    </source>
</reference>
<accession>A0ABN0HBF7</accession>
<dbReference type="SUPFAM" id="SSF101898">
    <property type="entry name" value="NHL repeat"/>
    <property type="match status" value="1"/>
</dbReference>
<dbReference type="InterPro" id="IPR001258">
    <property type="entry name" value="NHL_repeat"/>
</dbReference>
<comment type="caution">
    <text evidence="4">The sequence shown here is derived from an EMBL/GenBank/DDBJ whole genome shotgun (WGS) entry which is preliminary data.</text>
</comment>
<dbReference type="PANTHER" id="PTHR24104:SF25">
    <property type="entry name" value="PROTEIN LIN-41"/>
    <property type="match status" value="1"/>
</dbReference>
<organism evidence="4 5">
    <name type="scientific">Leptospira licerasiae str. MMD4847</name>
    <dbReference type="NCBI Taxonomy" id="1049971"/>
    <lineage>
        <taxon>Bacteria</taxon>
        <taxon>Pseudomonadati</taxon>
        <taxon>Spirochaetota</taxon>
        <taxon>Spirochaetia</taxon>
        <taxon>Leptospirales</taxon>
        <taxon>Leptospiraceae</taxon>
        <taxon>Leptospira</taxon>
    </lineage>
</organism>
<feature type="chain" id="PRO_5047479115" evidence="3">
    <location>
        <begin position="24"/>
        <end position="392"/>
    </location>
</feature>
<feature type="repeat" description="NHL" evidence="2">
    <location>
        <begin position="249"/>
        <end position="277"/>
    </location>
</feature>
<proteinExistence type="predicted"/>
<dbReference type="EMBL" id="AHOM02000004">
    <property type="protein sequence ID" value="EJZ42902.1"/>
    <property type="molecule type" value="Genomic_DNA"/>
</dbReference>
<gene>
    <name evidence="4" type="ORF">LEP1GSC178_3025</name>
</gene>
<feature type="signal peptide" evidence="3">
    <location>
        <begin position="1"/>
        <end position="23"/>
    </location>
</feature>
<keyword evidence="3" id="KW-0732">Signal</keyword>
<evidence type="ECO:0000256" key="1">
    <source>
        <dbReference type="ARBA" id="ARBA00022737"/>
    </source>
</evidence>
<evidence type="ECO:0000256" key="2">
    <source>
        <dbReference type="PROSITE-ProRule" id="PRU00504"/>
    </source>
</evidence>
<protein>
    <submittedName>
        <fullName evidence="4">NHL repeat protein</fullName>
    </submittedName>
</protein>
<dbReference type="PROSITE" id="PS51125">
    <property type="entry name" value="NHL"/>
    <property type="match status" value="1"/>
</dbReference>
<sequence length="392" mass="41267">MVLLYRNFPIFAIILTFFLQCGAIPTENPCDPSSDTFFKDQLIKYLINDTSSSCSLAANECGVLKQGESAKIVLGQPDFTSNAFGTGINQVGASGFVLDHQGGAWVSDGNYDRVMHFSAPLRTNQNADIILTTGTSTVPRAIAVDANGGLWVTLSLGDSVLHYPAGMNSSTPSDITLGTGTGSTTQNTMNNPFGVSVDSGGGVWVADYFNSRVLHYSPPLTSGMNADIVLGQADFISYGGGTAVNRMVNPFGVGVDPSGHVWVADTGNHRILRFTPPFSTGMNADLVLGQPDFVTATSATTQVNLSNPNGVSFAANGAVWVADNGNQRAIRFSPPFLSGQAADNVLGEPDFVTRNSTMTISDKLIGSTPAVAVAPCGVWVADSPNYRVLFFP</sequence>
<dbReference type="Gene3D" id="2.120.10.30">
    <property type="entry name" value="TolB, C-terminal domain"/>
    <property type="match status" value="1"/>
</dbReference>
<dbReference type="PANTHER" id="PTHR24104">
    <property type="entry name" value="E3 UBIQUITIN-PROTEIN LIGASE NHLRC1-RELATED"/>
    <property type="match status" value="1"/>
</dbReference>
<evidence type="ECO:0000313" key="5">
    <source>
        <dbReference type="Proteomes" id="UP000018720"/>
    </source>
</evidence>
<dbReference type="CDD" id="cd05819">
    <property type="entry name" value="NHL"/>
    <property type="match status" value="1"/>
</dbReference>
<dbReference type="RefSeq" id="WP_008590403.1">
    <property type="nucleotide sequence ID" value="NZ_AHOM02000004.1"/>
</dbReference>
<evidence type="ECO:0000313" key="4">
    <source>
        <dbReference type="EMBL" id="EJZ42902.1"/>
    </source>
</evidence>
<dbReference type="Pfam" id="PF01436">
    <property type="entry name" value="NHL"/>
    <property type="match status" value="3"/>
</dbReference>
<dbReference type="InterPro" id="IPR011042">
    <property type="entry name" value="6-blade_b-propeller_TolB-like"/>
</dbReference>
<dbReference type="InterPro" id="IPR050952">
    <property type="entry name" value="TRIM-NHL_E3_ligases"/>
</dbReference>
<name>A0ABN0HBF7_9LEPT</name>
<dbReference type="Gene3D" id="2.40.10.500">
    <property type="match status" value="1"/>
</dbReference>
<dbReference type="Proteomes" id="UP000018720">
    <property type="component" value="Unassembled WGS sequence"/>
</dbReference>